<gene>
    <name evidence="1" type="ORF">Tci_008476</name>
</gene>
<comment type="caution">
    <text evidence="1">The sequence shown here is derived from an EMBL/GenBank/DDBJ whole genome shotgun (WGS) entry which is preliminary data.</text>
</comment>
<accession>A0A6L2JHM2</accession>
<dbReference type="CDD" id="cd00303">
    <property type="entry name" value="retropepsin_like"/>
    <property type="match status" value="1"/>
</dbReference>
<dbReference type="InterPro" id="IPR021109">
    <property type="entry name" value="Peptidase_aspartic_dom_sf"/>
</dbReference>
<proteinExistence type="predicted"/>
<evidence type="ECO:0000313" key="1">
    <source>
        <dbReference type="EMBL" id="GEU36498.1"/>
    </source>
</evidence>
<dbReference type="Gene3D" id="2.40.70.10">
    <property type="entry name" value="Acid Proteases"/>
    <property type="match status" value="1"/>
</dbReference>
<reference evidence="1" key="1">
    <citation type="journal article" date="2019" name="Sci. Rep.">
        <title>Draft genome of Tanacetum cinerariifolium, the natural source of mosquito coil.</title>
        <authorList>
            <person name="Yamashiro T."/>
            <person name="Shiraishi A."/>
            <person name="Satake H."/>
            <person name="Nakayama K."/>
        </authorList>
    </citation>
    <scope>NUCLEOTIDE SEQUENCE</scope>
</reference>
<dbReference type="PANTHER" id="PTHR33067:SF9">
    <property type="entry name" value="RNA-DIRECTED DNA POLYMERASE"/>
    <property type="match status" value="1"/>
</dbReference>
<protein>
    <recommendedName>
        <fullName evidence="2">Reverse transcriptase domain-containing protein</fullName>
    </recommendedName>
</protein>
<name>A0A6L2JHM2_TANCI</name>
<dbReference type="AlphaFoldDB" id="A0A6L2JHM2"/>
<evidence type="ECO:0008006" key="2">
    <source>
        <dbReference type="Google" id="ProtNLM"/>
    </source>
</evidence>
<dbReference type="EMBL" id="BKCJ010000816">
    <property type="protein sequence ID" value="GEU36498.1"/>
    <property type="molecule type" value="Genomic_DNA"/>
</dbReference>
<sequence length="896" mass="100784">MRGDVLTVGSTMRIPLLYRGEYSQWVERFMNYLKELTYGEAMINSIKNGDQPLPRVTQVSIAGTTSTEQPPLKDKSMWSDQEKRVQKIDRLVRSLLIQGLPNDIYSPIDSNKTAKDLWDALARHMLGSEYGEHDRKAAILYESVAIPRIIQNQGDVNDAMGSKKKTVVVTSDPLALIADKTNVSRKTNMANDPNNFQGPPPVGPNFQNPNLDLCPMEELLQAPGDGVGDAIVGYNQNQAQQNVPSLEEIMLQHMRTTKAKMQQMQDYNNQQMQHLETKNTNMANMMGQMQKVLQERHQGALLGNTIPNPREEIKSVTTRSGNVLARPSVPLIPLCSSSKEVKREPETITDQVLPKITTCVPPLVVHPSLSSRSFEIPPSPISTSSELPKWNPHQHPIPYPSSLAEALTLMPKYHKMLKNLLSDKEKQLGLVNTSLTENCSAVLLKKLSEKLKDPGKFLIPCDFLELEKCMALADLGTNINLMPLSVWKILILPELVPTHMILELSNHSLTYPPGIAEDVCVQEGKFTFSADFVVFDYDVDPRVLFILGRPFLRTAFALVDVYKKELILRDEVLKVQKSDHPFSGSTTFSSNSFPSSSLIETSDSLLEEFVNELALLDSFPSGNKDNNFDLKADLKEIEYLLNRDLSTDSLPTTDFDIIDPILKSDSTHPEESSESPEIATLLSCPFGNEDKVFNPGILILGRTQIYNDESKDKDFKVNTSFEAFLILEERNFLPISSDYKLIFFLELTVIETLLSFSSKNEDKVSNPKILISKGVYSLTLELSHQTYETFKIVNVHLNILNEGTIMGHLPNITGPRFLPQLYLDFISSANFFSRGISFTQQWEPVFTSGGKIDWQWELITGSGNALSILFPTLFTFYFKCYTKHLPQYRISLIICS</sequence>
<organism evidence="1">
    <name type="scientific">Tanacetum cinerariifolium</name>
    <name type="common">Dalmatian daisy</name>
    <name type="synonym">Chrysanthemum cinerariifolium</name>
    <dbReference type="NCBI Taxonomy" id="118510"/>
    <lineage>
        <taxon>Eukaryota</taxon>
        <taxon>Viridiplantae</taxon>
        <taxon>Streptophyta</taxon>
        <taxon>Embryophyta</taxon>
        <taxon>Tracheophyta</taxon>
        <taxon>Spermatophyta</taxon>
        <taxon>Magnoliopsida</taxon>
        <taxon>eudicotyledons</taxon>
        <taxon>Gunneridae</taxon>
        <taxon>Pentapetalae</taxon>
        <taxon>asterids</taxon>
        <taxon>campanulids</taxon>
        <taxon>Asterales</taxon>
        <taxon>Asteraceae</taxon>
        <taxon>Asteroideae</taxon>
        <taxon>Anthemideae</taxon>
        <taxon>Anthemidinae</taxon>
        <taxon>Tanacetum</taxon>
    </lineage>
</organism>
<dbReference type="PANTHER" id="PTHR33067">
    <property type="entry name" value="RNA-DIRECTED DNA POLYMERASE-RELATED"/>
    <property type="match status" value="1"/>
</dbReference>